<name>A0A0H5S9Z4_BRUMA</name>
<evidence type="ECO:0000313" key="2">
    <source>
        <dbReference type="EMBL" id="CRZ24970.1"/>
    </source>
</evidence>
<evidence type="ECO:0000313" key="3">
    <source>
        <dbReference type="WormBase" id="Bm6762"/>
    </source>
</evidence>
<evidence type="ECO:0000256" key="1">
    <source>
        <dbReference type="SAM" id="Phobius"/>
    </source>
</evidence>
<keyword evidence="1" id="KW-1133">Transmembrane helix</keyword>
<organism evidence="2">
    <name type="scientific">Brugia malayi</name>
    <name type="common">Filarial nematode worm</name>
    <dbReference type="NCBI Taxonomy" id="6279"/>
    <lineage>
        <taxon>Eukaryota</taxon>
        <taxon>Metazoa</taxon>
        <taxon>Ecdysozoa</taxon>
        <taxon>Nematoda</taxon>
        <taxon>Chromadorea</taxon>
        <taxon>Rhabditida</taxon>
        <taxon>Spirurina</taxon>
        <taxon>Spiruromorpha</taxon>
        <taxon>Filarioidea</taxon>
        <taxon>Onchocercidae</taxon>
        <taxon>Brugia</taxon>
    </lineage>
</organism>
<protein>
    <submittedName>
        <fullName evidence="2">Bm6762</fullName>
    </submittedName>
</protein>
<dbReference type="WormBase" id="Bm6762">
    <property type="protein sequence ID" value="BM41443"/>
    <property type="gene ID" value="WBGene00227023"/>
</dbReference>
<dbReference type="AlphaFoldDB" id="A0A0H5S9Z4"/>
<dbReference type="OMA" id="CAMDNIR"/>
<reference evidence="2" key="1">
    <citation type="journal article" date="2007" name="Science">
        <title>Draft genome of the filarial nematode parasite Brugia malayi.</title>
        <authorList>
            <person name="Ghedin E."/>
            <person name="Wang S."/>
            <person name="Spiro D."/>
            <person name="Caler E."/>
            <person name="Zhao Q."/>
            <person name="Crabtree J."/>
            <person name="Allen J.E."/>
            <person name="Delcher A.L."/>
            <person name="Guiliano D.B."/>
            <person name="Miranda-Saavedra D."/>
            <person name="Angiuoli S.V."/>
            <person name="Creasy T."/>
            <person name="Amedeo P."/>
            <person name="Haas B."/>
            <person name="El-Sayed N.M."/>
            <person name="Wortman J.R."/>
            <person name="Feldblyum T."/>
            <person name="Tallon L."/>
            <person name="Schatz M."/>
            <person name="Shumway M."/>
            <person name="Koo H."/>
            <person name="Salzberg S.L."/>
            <person name="Schobel S."/>
            <person name="Pertea M."/>
            <person name="Pop M."/>
            <person name="White O."/>
            <person name="Barton G.J."/>
            <person name="Carlow C.K."/>
            <person name="Crawford M.J."/>
            <person name="Daub J."/>
            <person name="Dimmic M.W."/>
            <person name="Estes C.F."/>
            <person name="Foster J.M."/>
            <person name="Ganatra M."/>
            <person name="Gregory W.F."/>
            <person name="Johnson N.M."/>
            <person name="Jin J."/>
            <person name="Komuniecki R."/>
            <person name="Korf I."/>
            <person name="Kumar S."/>
            <person name="Laney S."/>
            <person name="Li B.W."/>
            <person name="Li W."/>
            <person name="Lindblom T.H."/>
            <person name="Lustigman S."/>
            <person name="Ma D."/>
            <person name="Maina C.V."/>
            <person name="Martin D.M."/>
            <person name="McCarter J.P."/>
            <person name="McReynolds L."/>
            <person name="Mitreva M."/>
            <person name="Nutman T.B."/>
            <person name="Parkinson J."/>
            <person name="Peregrin-Alvarez J.M."/>
            <person name="Poole C."/>
            <person name="Ren Q."/>
            <person name="Saunders L."/>
            <person name="Sluder A.E."/>
            <person name="Smith K."/>
            <person name="Stanke M."/>
            <person name="Unnasch T.R."/>
            <person name="Ware J."/>
            <person name="Wei A.D."/>
            <person name="Weil G."/>
            <person name="Williams D.J."/>
            <person name="Zhang Y."/>
            <person name="Williams S.A."/>
            <person name="Fraser-Liggett C."/>
            <person name="Slatko B."/>
            <person name="Blaxter M.L."/>
            <person name="Scott A.L."/>
        </authorList>
    </citation>
    <scope>NUCLEOTIDE SEQUENCE</scope>
    <source>
        <strain evidence="2">FR3</strain>
    </source>
</reference>
<reference evidence="2" key="2">
    <citation type="submission" date="2012-12" db="EMBL/GenBank/DDBJ databases">
        <authorList>
            <person name="Gao Y.W."/>
            <person name="Fan S.T."/>
            <person name="Sun H.T."/>
            <person name="Wang Z."/>
            <person name="Gao X.L."/>
            <person name="Li Y.G."/>
            <person name="Wang T.C."/>
            <person name="Zhang K."/>
            <person name="Xu W.W."/>
            <person name="Yu Z.J."/>
            <person name="Xia X.Z."/>
        </authorList>
    </citation>
    <scope>NUCLEOTIDE SEQUENCE</scope>
    <source>
        <strain evidence="2">FR3</strain>
    </source>
</reference>
<sequence>MIRQQVFLHRNYCLSVVRVIRIKSFYYIFMFSVQSHILIFSLPFTLSQFRVHGSSLDCKFNWTFCCWKNKGDGAPWQIYRDKSDDHKNRSILYSRLQDDKLNHFFLATSVTPEQRFSSDWTSCAICSKTGLFTVFVRAYQTPKTRIKLCWKFANGENSIYRYCAFLRNWKSSDYASKYFTVTPKRPIQFYIKLHNHGQSIATAVIDSIKVVTEECHLPLIRPKHRQVKLYSIQPNEEKEEFTTKVVTSQHTISKLSSTKNFTIPSNSNSPFMLSDIFGDAFAQFLEDDSDGLIVESQKTGKDDVKSSEWLGRNNAKQDNVLFVTTTVAPELPFNFNFLKCNTAGGCLFDQSMCSYKNSPMSRGSTFQRVRLYDQNFMQALTRPNTIAVLETDTTFTEDHKIVFDVLEFTEGQRLYGCCYNTKLDADETLINIRKLLGGKRPSELFCPFATAAYSTPLIWRTERFTCPQGTEKILFMCENNGKINGACAMDNIRIHKILDILEMEPCQKNIITFS</sequence>
<gene>
    <name evidence="2 3" type="ORF">Bm6762</name>
    <name evidence="2" type="ORF">BM_Bm6762</name>
</gene>
<dbReference type="EMBL" id="LN856992">
    <property type="protein sequence ID" value="CRZ24970.1"/>
    <property type="molecule type" value="Genomic_DNA"/>
</dbReference>
<keyword evidence="1" id="KW-0812">Transmembrane</keyword>
<keyword evidence="1" id="KW-0472">Membrane</keyword>
<feature type="transmembrane region" description="Helical" evidence="1">
    <location>
        <begin position="25"/>
        <end position="46"/>
    </location>
</feature>
<proteinExistence type="predicted"/>
<accession>A0A0H5S9Z4</accession>